<dbReference type="Proteomes" id="UP000198757">
    <property type="component" value="Unassembled WGS sequence"/>
</dbReference>
<dbReference type="OrthoDB" id="1450572at2"/>
<keyword evidence="3 5" id="KW-0012">Acyltransferase</keyword>
<evidence type="ECO:0000313" key="6">
    <source>
        <dbReference type="Proteomes" id="UP000198757"/>
    </source>
</evidence>
<comment type="pathway">
    <text evidence="1">Lipid metabolism.</text>
</comment>
<sequence>MGKPGSRVRNVNIVRKLVHFTVGLFTYPGIAIMNKLRIYGTEHLKDLPSHNVLFVSNHQTYFVDVITFFHILSAHKWGKKNRLGIPYYFLNPYTRVNYVAAEQTMKSSWLSRLFLLAGGLTVKRTWNENSNEKRTGLDPSDTRKIQRALDRNWVITFPQGTTTPYAPARKGTALIIKHHKPIVIPVVINGFSRAFNKTGITLKRKGILLTVTFKPPMNIDYDASAQEITNQLMDAIEQSKQYMPEVLQH</sequence>
<proteinExistence type="predicted"/>
<dbReference type="GO" id="GO:0006654">
    <property type="term" value="P:phosphatidic acid biosynthetic process"/>
    <property type="evidence" value="ECO:0007669"/>
    <property type="project" value="TreeGrafter"/>
</dbReference>
<dbReference type="STRING" id="1285928.SAMN04487894_109188"/>
<gene>
    <name evidence="5" type="ORF">SAMN04487894_109188</name>
</gene>
<dbReference type="InterPro" id="IPR002123">
    <property type="entry name" value="Plipid/glycerol_acylTrfase"/>
</dbReference>
<protein>
    <submittedName>
        <fullName evidence="5">1-acyl-sn-glycerol-3-phosphate acyltransferase</fullName>
    </submittedName>
</protein>
<name>A0A1G6V454_NIADE</name>
<feature type="domain" description="Phospholipid/glycerol acyltransferase" evidence="4">
    <location>
        <begin position="52"/>
        <end position="191"/>
    </location>
</feature>
<dbReference type="AlphaFoldDB" id="A0A1G6V454"/>
<accession>A0A1G6V454</accession>
<dbReference type="SMART" id="SM00563">
    <property type="entry name" value="PlsC"/>
    <property type="match status" value="1"/>
</dbReference>
<evidence type="ECO:0000256" key="1">
    <source>
        <dbReference type="ARBA" id="ARBA00005189"/>
    </source>
</evidence>
<evidence type="ECO:0000259" key="4">
    <source>
        <dbReference type="SMART" id="SM00563"/>
    </source>
</evidence>
<dbReference type="PANTHER" id="PTHR10434">
    <property type="entry name" value="1-ACYL-SN-GLYCEROL-3-PHOSPHATE ACYLTRANSFERASE"/>
    <property type="match status" value="1"/>
</dbReference>
<dbReference type="GO" id="GO:0003841">
    <property type="term" value="F:1-acylglycerol-3-phosphate O-acyltransferase activity"/>
    <property type="evidence" value="ECO:0007669"/>
    <property type="project" value="TreeGrafter"/>
</dbReference>
<evidence type="ECO:0000256" key="2">
    <source>
        <dbReference type="ARBA" id="ARBA00022679"/>
    </source>
</evidence>
<evidence type="ECO:0000313" key="5">
    <source>
        <dbReference type="EMBL" id="SDD48430.1"/>
    </source>
</evidence>
<organism evidence="5 6">
    <name type="scientific">Niabella drilacis (strain DSM 25811 / CCM 8410 / CCUG 62505 / LMG 26954 / E90)</name>
    <dbReference type="NCBI Taxonomy" id="1285928"/>
    <lineage>
        <taxon>Bacteria</taxon>
        <taxon>Pseudomonadati</taxon>
        <taxon>Bacteroidota</taxon>
        <taxon>Chitinophagia</taxon>
        <taxon>Chitinophagales</taxon>
        <taxon>Chitinophagaceae</taxon>
        <taxon>Niabella</taxon>
    </lineage>
</organism>
<reference evidence="6" key="1">
    <citation type="submission" date="2016-10" db="EMBL/GenBank/DDBJ databases">
        <authorList>
            <person name="Varghese N."/>
            <person name="Submissions S."/>
        </authorList>
    </citation>
    <scope>NUCLEOTIDE SEQUENCE [LARGE SCALE GENOMIC DNA]</scope>
    <source>
        <strain evidence="6">DSM 25811 / CCM 8410 / LMG 26954 / E90</strain>
    </source>
</reference>
<dbReference type="EMBL" id="FMZO01000009">
    <property type="protein sequence ID" value="SDD48430.1"/>
    <property type="molecule type" value="Genomic_DNA"/>
</dbReference>
<evidence type="ECO:0000256" key="3">
    <source>
        <dbReference type="ARBA" id="ARBA00023315"/>
    </source>
</evidence>
<keyword evidence="6" id="KW-1185">Reference proteome</keyword>
<dbReference type="PANTHER" id="PTHR10434:SF11">
    <property type="entry name" value="1-ACYL-SN-GLYCEROL-3-PHOSPHATE ACYLTRANSFERASE"/>
    <property type="match status" value="1"/>
</dbReference>
<keyword evidence="2 5" id="KW-0808">Transferase</keyword>
<dbReference type="SUPFAM" id="SSF69593">
    <property type="entry name" value="Glycerol-3-phosphate (1)-acyltransferase"/>
    <property type="match status" value="1"/>
</dbReference>
<dbReference type="Pfam" id="PF01553">
    <property type="entry name" value="Acyltransferase"/>
    <property type="match status" value="1"/>
</dbReference>
<dbReference type="RefSeq" id="WP_090391320.1">
    <property type="nucleotide sequence ID" value="NZ_FMZO01000009.1"/>
</dbReference>
<dbReference type="CDD" id="cd07989">
    <property type="entry name" value="LPLAT_AGPAT-like"/>
    <property type="match status" value="1"/>
</dbReference>